<dbReference type="Pfam" id="PF00135">
    <property type="entry name" value="COesterase"/>
    <property type="match status" value="1"/>
</dbReference>
<evidence type="ECO:0000256" key="1">
    <source>
        <dbReference type="ARBA" id="ARBA00005964"/>
    </source>
</evidence>
<keyword evidence="4" id="KW-1185">Reference proteome</keyword>
<dbReference type="STRING" id="372326.A0A1V4J7E7"/>
<evidence type="ECO:0000259" key="2">
    <source>
        <dbReference type="Pfam" id="PF00135"/>
    </source>
</evidence>
<dbReference type="Proteomes" id="UP000190648">
    <property type="component" value="Unassembled WGS sequence"/>
</dbReference>
<name>A0A1V4J7E7_PATFA</name>
<accession>A0A1V4J7E7</accession>
<dbReference type="InterPro" id="IPR002018">
    <property type="entry name" value="CarbesteraseB"/>
</dbReference>
<sequence>MPVYPRWIGADHADDLQYVFGKPLSTPLGYWPKHRRLSRAMIAYWTNFARTGDPNTGYSEVTVHWPAYTTDGGYYLEINSDLNDDSVKQNLRSQYVTYWNTVYQNLPVVTNIPQTVELLWN</sequence>
<comment type="similarity">
    <text evidence="1">Belongs to the type-B carboxylesterase/lipase family.</text>
</comment>
<dbReference type="InterPro" id="IPR029058">
    <property type="entry name" value="AB_hydrolase_fold"/>
</dbReference>
<feature type="domain" description="Carboxylesterase type B" evidence="2">
    <location>
        <begin position="4"/>
        <end position="99"/>
    </location>
</feature>
<proteinExistence type="inferred from homology"/>
<dbReference type="AlphaFoldDB" id="A0A1V4J7E7"/>
<dbReference type="EMBL" id="LSYS01008925">
    <property type="protein sequence ID" value="OPJ67727.1"/>
    <property type="molecule type" value="Genomic_DNA"/>
</dbReference>
<protein>
    <recommendedName>
        <fullName evidence="2">Carboxylesterase type B domain-containing protein</fullName>
    </recommendedName>
</protein>
<dbReference type="InterPro" id="IPR051093">
    <property type="entry name" value="Neuroligin/BSAL"/>
</dbReference>
<evidence type="ECO:0000313" key="4">
    <source>
        <dbReference type="Proteomes" id="UP000190648"/>
    </source>
</evidence>
<gene>
    <name evidence="3" type="ORF">AV530_001968</name>
</gene>
<comment type="caution">
    <text evidence="3">The sequence shown here is derived from an EMBL/GenBank/DDBJ whole genome shotgun (WGS) entry which is preliminary data.</text>
</comment>
<dbReference type="PANTHER" id="PTHR43903">
    <property type="entry name" value="NEUROLIGIN"/>
    <property type="match status" value="1"/>
</dbReference>
<organism evidence="3 4">
    <name type="scientific">Patagioenas fasciata monilis</name>
    <dbReference type="NCBI Taxonomy" id="372326"/>
    <lineage>
        <taxon>Eukaryota</taxon>
        <taxon>Metazoa</taxon>
        <taxon>Chordata</taxon>
        <taxon>Craniata</taxon>
        <taxon>Vertebrata</taxon>
        <taxon>Euteleostomi</taxon>
        <taxon>Archelosauria</taxon>
        <taxon>Archosauria</taxon>
        <taxon>Dinosauria</taxon>
        <taxon>Saurischia</taxon>
        <taxon>Theropoda</taxon>
        <taxon>Coelurosauria</taxon>
        <taxon>Aves</taxon>
        <taxon>Neognathae</taxon>
        <taxon>Neoaves</taxon>
        <taxon>Columbimorphae</taxon>
        <taxon>Columbiformes</taxon>
        <taxon>Columbidae</taxon>
        <taxon>Patagioenas</taxon>
    </lineage>
</organism>
<reference evidence="3 4" key="1">
    <citation type="submission" date="2016-02" db="EMBL/GenBank/DDBJ databases">
        <title>Band-tailed pigeon sequencing and assembly.</title>
        <authorList>
            <person name="Soares A.E."/>
            <person name="Novak B.J."/>
            <person name="Rice E.S."/>
            <person name="O'Connell B."/>
            <person name="Chang D."/>
            <person name="Weber S."/>
            <person name="Shapiro B."/>
        </authorList>
    </citation>
    <scope>NUCLEOTIDE SEQUENCE [LARGE SCALE GENOMIC DNA]</scope>
    <source>
        <strain evidence="3">BTP2013</strain>
        <tissue evidence="3">Blood</tissue>
    </source>
</reference>
<dbReference type="SUPFAM" id="SSF53474">
    <property type="entry name" value="alpha/beta-Hydrolases"/>
    <property type="match status" value="1"/>
</dbReference>
<dbReference type="Gene3D" id="3.40.50.1820">
    <property type="entry name" value="alpha/beta hydrolase"/>
    <property type="match status" value="1"/>
</dbReference>
<dbReference type="OrthoDB" id="9323274at2759"/>
<evidence type="ECO:0000313" key="3">
    <source>
        <dbReference type="EMBL" id="OPJ67727.1"/>
    </source>
</evidence>